<feature type="domain" description="RCK N-terminal" evidence="11">
    <location>
        <begin position="409"/>
        <end position="490"/>
    </location>
</feature>
<protein>
    <submittedName>
        <fullName evidence="12">Cation:proton antiporter</fullName>
    </submittedName>
</protein>
<feature type="transmembrane region" description="Helical" evidence="9">
    <location>
        <begin position="339"/>
        <end position="357"/>
    </location>
</feature>
<keyword evidence="6 9" id="KW-1133">Transmembrane helix</keyword>
<proteinExistence type="predicted"/>
<accession>A0ABS8YW48</accession>
<dbReference type="Proteomes" id="UP001521181">
    <property type="component" value="Unassembled WGS sequence"/>
</dbReference>
<dbReference type="PANTHER" id="PTHR32507">
    <property type="entry name" value="NA(+)/H(+) ANTIPORTER 1"/>
    <property type="match status" value="1"/>
</dbReference>
<comment type="subcellular location">
    <subcellularLocation>
        <location evidence="1">Cell membrane</location>
        <topology evidence="1">Multi-pass membrane protein</topology>
    </subcellularLocation>
</comment>
<feature type="transmembrane region" description="Helical" evidence="9">
    <location>
        <begin position="125"/>
        <end position="144"/>
    </location>
</feature>
<keyword evidence="4" id="KW-1003">Cell membrane</keyword>
<evidence type="ECO:0000313" key="13">
    <source>
        <dbReference type="Proteomes" id="UP001521181"/>
    </source>
</evidence>
<evidence type="ECO:0000256" key="1">
    <source>
        <dbReference type="ARBA" id="ARBA00004651"/>
    </source>
</evidence>
<dbReference type="Gene3D" id="3.40.50.720">
    <property type="entry name" value="NAD(P)-binding Rossmann-like Domain"/>
    <property type="match status" value="1"/>
</dbReference>
<evidence type="ECO:0000256" key="2">
    <source>
        <dbReference type="ARBA" id="ARBA00022448"/>
    </source>
</evidence>
<evidence type="ECO:0000259" key="10">
    <source>
        <dbReference type="Pfam" id="PF00999"/>
    </source>
</evidence>
<dbReference type="InterPro" id="IPR003148">
    <property type="entry name" value="RCK_N"/>
</dbReference>
<dbReference type="InterPro" id="IPR006153">
    <property type="entry name" value="Cation/H_exchanger_TM"/>
</dbReference>
<feature type="domain" description="Cation/H+ exchanger transmembrane" evidence="10">
    <location>
        <begin position="25"/>
        <end position="396"/>
    </location>
</feature>
<name>A0ABS8YW48_9RHOB</name>
<dbReference type="Pfam" id="PF00999">
    <property type="entry name" value="Na_H_Exchanger"/>
    <property type="match status" value="1"/>
</dbReference>
<feature type="transmembrane region" description="Helical" evidence="9">
    <location>
        <begin position="225"/>
        <end position="242"/>
    </location>
</feature>
<feature type="transmembrane region" description="Helical" evidence="9">
    <location>
        <begin position="278"/>
        <end position="295"/>
    </location>
</feature>
<evidence type="ECO:0000256" key="9">
    <source>
        <dbReference type="SAM" id="Phobius"/>
    </source>
</evidence>
<feature type="transmembrane region" description="Helical" evidence="9">
    <location>
        <begin position="372"/>
        <end position="394"/>
    </location>
</feature>
<feature type="transmembrane region" description="Helical" evidence="9">
    <location>
        <begin position="188"/>
        <end position="213"/>
    </location>
</feature>
<evidence type="ECO:0000256" key="8">
    <source>
        <dbReference type="ARBA" id="ARBA00023136"/>
    </source>
</evidence>
<evidence type="ECO:0000313" key="12">
    <source>
        <dbReference type="EMBL" id="MCE5972966.1"/>
    </source>
</evidence>
<sequence length="621" mass="65803">MATTDIAGIEPVMGLALIGAIGVGAQWLAWRLRLPAIVIMLVAGIIAGPVTGLLDPRAVLGDLMGPLVALAVAVILFEGGLSLDLHRLGDARAGVRRLVLIGAPLGWLMSALVLVFVAGLSWETAAVFGGIMIVTGPTVIAPLLRQARLARRPAQLLQWEAIVNDPIGALAAVLAFEVVLVLRAGHDAAGAAGLVVIGIMSAALLGYLGGRVIAYSFRRGLVPEYMKVPVLFVSLLAVFASADHLLHEAGLLAVTVMGLVIANADLPSYTELRRFKEQATVMLVSGVFILLAAGLDMEQVRALDWRAGAFVLATILVARPLTVLVSLLRSGLPMRERLFIALTGPRGVVLVAVAGLFGQRLAEAGVVDGARIGPLAFVLVLSTVVLHGFTLAPLARAMGLAGKEAPGLLIVGGSRFTTGLAETLHKAEASVLITDPNHARLIRPRAAGIPTFYGDILSEAAEDRVELMAFGSLLAATSNDAYNTLVATDLAPEIGRDAVWQVARHKDDRPRHSLPTQLGGRPFGAGRTLDAFEELIEEGWHFRLTRLTEEYPLEVWRLKRPDAIPVLRIGPKGELRFVRDDEKLRAEPGDRLIALLPPGALDEAAAARAEPEQPHPAAPLP</sequence>
<evidence type="ECO:0000256" key="5">
    <source>
        <dbReference type="ARBA" id="ARBA00022692"/>
    </source>
</evidence>
<feature type="transmembrane region" description="Helical" evidence="9">
    <location>
        <begin position="66"/>
        <end position="86"/>
    </location>
</feature>
<dbReference type="RefSeq" id="WP_233675968.1">
    <property type="nucleotide sequence ID" value="NZ_JAJUOS010000003.1"/>
</dbReference>
<feature type="transmembrane region" description="Helical" evidence="9">
    <location>
        <begin position="307"/>
        <end position="327"/>
    </location>
</feature>
<feature type="transmembrane region" description="Helical" evidence="9">
    <location>
        <begin position="156"/>
        <end position="182"/>
    </location>
</feature>
<evidence type="ECO:0000256" key="6">
    <source>
        <dbReference type="ARBA" id="ARBA00022989"/>
    </source>
</evidence>
<dbReference type="InterPro" id="IPR038770">
    <property type="entry name" value="Na+/solute_symporter_sf"/>
</dbReference>
<feature type="transmembrane region" description="Helical" evidence="9">
    <location>
        <begin position="98"/>
        <end position="119"/>
    </location>
</feature>
<organism evidence="12 13">
    <name type="scientific">Rhodobacter flavimaris</name>
    <dbReference type="NCBI Taxonomy" id="2907145"/>
    <lineage>
        <taxon>Bacteria</taxon>
        <taxon>Pseudomonadati</taxon>
        <taxon>Pseudomonadota</taxon>
        <taxon>Alphaproteobacteria</taxon>
        <taxon>Rhodobacterales</taxon>
        <taxon>Rhodobacter group</taxon>
        <taxon>Rhodobacter</taxon>
    </lineage>
</organism>
<evidence type="ECO:0000259" key="11">
    <source>
        <dbReference type="Pfam" id="PF02254"/>
    </source>
</evidence>
<reference evidence="12 13" key="1">
    <citation type="submission" date="2021-12" db="EMBL/GenBank/DDBJ databases">
        <title>Sinirhodobacter sp. WL0062 is a bacterium isolated from seawater.</title>
        <authorList>
            <person name="Wang L."/>
            <person name="He W."/>
            <person name="Zhang D.-F."/>
        </authorList>
    </citation>
    <scope>NUCLEOTIDE SEQUENCE [LARGE SCALE GENOMIC DNA]</scope>
    <source>
        <strain evidence="12 13">WL0062</strain>
    </source>
</reference>
<keyword evidence="5 9" id="KW-0812">Transmembrane</keyword>
<dbReference type="InterPro" id="IPR036291">
    <property type="entry name" value="NAD(P)-bd_dom_sf"/>
</dbReference>
<evidence type="ECO:0000256" key="3">
    <source>
        <dbReference type="ARBA" id="ARBA00022449"/>
    </source>
</evidence>
<keyword evidence="2" id="KW-0813">Transport</keyword>
<evidence type="ECO:0000256" key="4">
    <source>
        <dbReference type="ARBA" id="ARBA00022475"/>
    </source>
</evidence>
<feature type="transmembrane region" description="Helical" evidence="9">
    <location>
        <begin position="37"/>
        <end position="54"/>
    </location>
</feature>
<dbReference type="Gene3D" id="1.20.1530.20">
    <property type="match status" value="1"/>
</dbReference>
<dbReference type="Pfam" id="PF02254">
    <property type="entry name" value="TrkA_N"/>
    <property type="match status" value="1"/>
</dbReference>
<dbReference type="PANTHER" id="PTHR32507:SF0">
    <property type="entry name" value="NA(+)_H(+) ANTIPORTER 2-RELATED"/>
    <property type="match status" value="1"/>
</dbReference>
<keyword evidence="8 9" id="KW-0472">Membrane</keyword>
<gene>
    <name evidence="12" type="ORF">LZA78_05695</name>
</gene>
<dbReference type="EMBL" id="JAJUOS010000003">
    <property type="protein sequence ID" value="MCE5972966.1"/>
    <property type="molecule type" value="Genomic_DNA"/>
</dbReference>
<comment type="caution">
    <text evidence="12">The sequence shown here is derived from an EMBL/GenBank/DDBJ whole genome shotgun (WGS) entry which is preliminary data.</text>
</comment>
<keyword evidence="7" id="KW-0406">Ion transport</keyword>
<evidence type="ECO:0000256" key="7">
    <source>
        <dbReference type="ARBA" id="ARBA00023065"/>
    </source>
</evidence>
<feature type="transmembrane region" description="Helical" evidence="9">
    <location>
        <begin position="12"/>
        <end position="30"/>
    </location>
</feature>
<keyword evidence="13" id="KW-1185">Reference proteome</keyword>
<keyword evidence="3" id="KW-0050">Antiport</keyword>
<dbReference type="SUPFAM" id="SSF51735">
    <property type="entry name" value="NAD(P)-binding Rossmann-fold domains"/>
    <property type="match status" value="1"/>
</dbReference>